<dbReference type="AlphaFoldDB" id="A0A4R6QD70"/>
<dbReference type="RefSeq" id="WP_133532603.1">
    <property type="nucleotide sequence ID" value="NZ_SNXR01000012.1"/>
</dbReference>
<dbReference type="SMART" id="SM00028">
    <property type="entry name" value="TPR"/>
    <property type="match status" value="3"/>
</dbReference>
<feature type="transmembrane region" description="Helical" evidence="6">
    <location>
        <begin position="35"/>
        <end position="54"/>
    </location>
</feature>
<dbReference type="OrthoDB" id="665122at2"/>
<comment type="caution">
    <text evidence="8">The sequence shown here is derived from an EMBL/GenBank/DDBJ whole genome shotgun (WGS) entry which is preliminary data.</text>
</comment>
<protein>
    <submittedName>
        <fullName evidence="8">O-antigen ligase</fullName>
    </submittedName>
</protein>
<keyword evidence="8" id="KW-0436">Ligase</keyword>
<dbReference type="PANTHER" id="PTHR37422">
    <property type="entry name" value="TEICHURONIC ACID BIOSYNTHESIS PROTEIN TUAE"/>
    <property type="match status" value="1"/>
</dbReference>
<evidence type="ECO:0000256" key="6">
    <source>
        <dbReference type="SAM" id="Phobius"/>
    </source>
</evidence>
<keyword evidence="2 6" id="KW-0812">Transmembrane</keyword>
<feature type="transmembrane region" description="Helical" evidence="6">
    <location>
        <begin position="382"/>
        <end position="402"/>
    </location>
</feature>
<keyword evidence="4 6" id="KW-0472">Membrane</keyword>
<dbReference type="GO" id="GO:0016020">
    <property type="term" value="C:membrane"/>
    <property type="evidence" value="ECO:0007669"/>
    <property type="project" value="UniProtKB-SubCell"/>
</dbReference>
<gene>
    <name evidence="8" type="ORF">BC748_1311</name>
</gene>
<keyword evidence="3 6" id="KW-1133">Transmembrane helix</keyword>
<accession>A0A4R6QD70</accession>
<evidence type="ECO:0000256" key="3">
    <source>
        <dbReference type="ARBA" id="ARBA00022989"/>
    </source>
</evidence>
<feature type="transmembrane region" description="Helical" evidence="6">
    <location>
        <begin position="191"/>
        <end position="207"/>
    </location>
</feature>
<dbReference type="PROSITE" id="PS50005">
    <property type="entry name" value="TPR"/>
    <property type="match status" value="1"/>
</dbReference>
<name>A0A4R6QD70_9FLAO</name>
<evidence type="ECO:0000256" key="4">
    <source>
        <dbReference type="ARBA" id="ARBA00023136"/>
    </source>
</evidence>
<feature type="transmembrane region" description="Helical" evidence="6">
    <location>
        <begin position="119"/>
        <end position="141"/>
    </location>
</feature>
<evidence type="ECO:0000313" key="9">
    <source>
        <dbReference type="Proteomes" id="UP000295260"/>
    </source>
</evidence>
<dbReference type="GO" id="GO:0016874">
    <property type="term" value="F:ligase activity"/>
    <property type="evidence" value="ECO:0007669"/>
    <property type="project" value="UniProtKB-KW"/>
</dbReference>
<dbReference type="SUPFAM" id="SSF48452">
    <property type="entry name" value="TPR-like"/>
    <property type="match status" value="1"/>
</dbReference>
<dbReference type="InterPro" id="IPR051533">
    <property type="entry name" value="WaaL-like"/>
</dbReference>
<feature type="transmembrane region" description="Helical" evidence="6">
    <location>
        <begin position="61"/>
        <end position="82"/>
    </location>
</feature>
<dbReference type="PANTHER" id="PTHR37422:SF23">
    <property type="entry name" value="TEICHURONIC ACID BIOSYNTHESIS PROTEIN TUAE"/>
    <property type="match status" value="1"/>
</dbReference>
<dbReference type="InterPro" id="IPR011990">
    <property type="entry name" value="TPR-like_helical_dom_sf"/>
</dbReference>
<evidence type="ECO:0000256" key="1">
    <source>
        <dbReference type="ARBA" id="ARBA00004141"/>
    </source>
</evidence>
<feature type="transmembrane region" description="Helical" evidence="6">
    <location>
        <begin position="436"/>
        <end position="457"/>
    </location>
</feature>
<feature type="transmembrane region" description="Helical" evidence="6">
    <location>
        <begin position="213"/>
        <end position="229"/>
    </location>
</feature>
<evidence type="ECO:0000259" key="7">
    <source>
        <dbReference type="Pfam" id="PF04932"/>
    </source>
</evidence>
<keyword evidence="5" id="KW-0802">TPR repeat</keyword>
<dbReference type="InterPro" id="IPR019734">
    <property type="entry name" value="TPR_rpt"/>
</dbReference>
<comment type="subcellular location">
    <subcellularLocation>
        <location evidence="1">Membrane</location>
        <topology evidence="1">Multi-pass membrane protein</topology>
    </subcellularLocation>
</comment>
<feature type="repeat" description="TPR" evidence="5">
    <location>
        <begin position="531"/>
        <end position="564"/>
    </location>
</feature>
<dbReference type="InterPro" id="IPR007016">
    <property type="entry name" value="O-antigen_ligase-rel_domated"/>
</dbReference>
<evidence type="ECO:0000313" key="8">
    <source>
        <dbReference type="EMBL" id="TDP60325.1"/>
    </source>
</evidence>
<feature type="transmembrane region" description="Helical" evidence="6">
    <location>
        <begin position="167"/>
        <end position="184"/>
    </location>
</feature>
<feature type="domain" description="O-antigen ligase-related" evidence="7">
    <location>
        <begin position="196"/>
        <end position="356"/>
    </location>
</feature>
<evidence type="ECO:0000256" key="5">
    <source>
        <dbReference type="PROSITE-ProRule" id="PRU00339"/>
    </source>
</evidence>
<dbReference type="Pfam" id="PF04932">
    <property type="entry name" value="Wzy_C"/>
    <property type="match status" value="1"/>
</dbReference>
<reference evidence="8 9" key="1">
    <citation type="submission" date="2019-03" db="EMBL/GenBank/DDBJ databases">
        <title>Genomic Encyclopedia of Archaeal and Bacterial Type Strains, Phase II (KMG-II): from individual species to whole genera.</title>
        <authorList>
            <person name="Goeker M."/>
        </authorList>
    </citation>
    <scope>NUCLEOTIDE SEQUENCE [LARGE SCALE GENOMIC DNA]</scope>
    <source>
        <strain evidence="8 9">DSM 25687</strain>
    </source>
</reference>
<dbReference type="Pfam" id="PF14559">
    <property type="entry name" value="TPR_19"/>
    <property type="match status" value="1"/>
</dbReference>
<sequence>MDLINRVKSFNFFLFIYFISLPFVFFSTVSDPFLLARQLLTTVVLFIIFLFLIVNKKINDYFVIDKLVILFVGFISFGIISISKSNIYELSNVILSKYILFFLFFIIIRHLLVKKLVDLNKIIVSIIIFGLISISIATLAFTNKTINNQNLFVNVHNITGTFGNKNFLSSILFFCLPFYFIGLLMSKKVRFISFVAIIITVVLLILLRTRVVLIALCFYFLLVFIHEIKNRFSKKIGRWLLVVFITAISSVIYFFSCIKTNFNDFPETTSMYFKRLFSSYTLLSRIEYWKQSIYMIQDNFLSGVGLGNWMIAYPKYGLYNFQDSSIINSRTIIANPHNDFLHVFSEIGLFGFLCYLGLFFIIIYQAIILTKNKVNPTEKKKVIYLLFFVFCYLIIAFFDFPLSRIEHQILLMVVFSIVSSKYLLSRETKIYKLSPYLFFIFFFSFLTYIIIITASAISGEKHIAKALDLEKKLDYETSILEFKKANTSFSIIDTYGFPNDWHIAKETYYKENFEESLEYFKNAYKRNPYNIIIINDLASTYIKNNDTKNAIKYYKEALNISPNYEDARINLAATYFNIGEYNTAFETIDKCSIDTNNENYKQFLTKIIEKKLNMTLVKINNPELNRSIVEKIKTENDLQQFYFESKKKQTTFDYFITNYK</sequence>
<dbReference type="Gene3D" id="1.25.40.10">
    <property type="entry name" value="Tetratricopeptide repeat domain"/>
    <property type="match status" value="1"/>
</dbReference>
<feature type="transmembrane region" description="Helical" evidence="6">
    <location>
        <begin position="12"/>
        <end position="29"/>
    </location>
</feature>
<dbReference type="Proteomes" id="UP000295260">
    <property type="component" value="Unassembled WGS sequence"/>
</dbReference>
<keyword evidence="9" id="KW-1185">Reference proteome</keyword>
<evidence type="ECO:0000256" key="2">
    <source>
        <dbReference type="ARBA" id="ARBA00022692"/>
    </source>
</evidence>
<organism evidence="8 9">
    <name type="scientific">Flavobacterium dankookense</name>
    <dbReference type="NCBI Taxonomy" id="706186"/>
    <lineage>
        <taxon>Bacteria</taxon>
        <taxon>Pseudomonadati</taxon>
        <taxon>Bacteroidota</taxon>
        <taxon>Flavobacteriia</taxon>
        <taxon>Flavobacteriales</taxon>
        <taxon>Flavobacteriaceae</taxon>
        <taxon>Flavobacterium</taxon>
    </lineage>
</organism>
<proteinExistence type="predicted"/>
<dbReference type="EMBL" id="SNXR01000012">
    <property type="protein sequence ID" value="TDP60325.1"/>
    <property type="molecule type" value="Genomic_DNA"/>
</dbReference>
<feature type="transmembrane region" description="Helical" evidence="6">
    <location>
        <begin position="236"/>
        <end position="256"/>
    </location>
</feature>
<feature type="transmembrane region" description="Helical" evidence="6">
    <location>
        <begin position="347"/>
        <end position="370"/>
    </location>
</feature>
<feature type="transmembrane region" description="Helical" evidence="6">
    <location>
        <begin position="94"/>
        <end position="112"/>
    </location>
</feature>
<feature type="transmembrane region" description="Helical" evidence="6">
    <location>
        <begin position="408"/>
        <end position="424"/>
    </location>
</feature>